<keyword evidence="7" id="KW-1185">Reference proteome</keyword>
<proteinExistence type="predicted"/>
<dbReference type="Gene3D" id="3.30.450.20">
    <property type="entry name" value="PAS domain"/>
    <property type="match status" value="1"/>
</dbReference>
<reference evidence="6 7" key="1">
    <citation type="submission" date="2015-01" db="EMBL/GenBank/DDBJ databases">
        <title>Paenibacillus swuensis/DY6/whole genome sequencing.</title>
        <authorList>
            <person name="Kim M.K."/>
            <person name="Srinivasan S."/>
            <person name="Lee J.-J."/>
        </authorList>
    </citation>
    <scope>NUCLEOTIDE SEQUENCE [LARGE SCALE GENOMIC DNA]</scope>
    <source>
        <strain evidence="6 7">DY6</strain>
    </source>
</reference>
<keyword evidence="4" id="KW-1133">Transmembrane helix</keyword>
<keyword evidence="4" id="KW-0812">Transmembrane</keyword>
<name>A0A172THU9_9BACL</name>
<dbReference type="STRING" id="1178515.SY83_09460"/>
<keyword evidence="1" id="KW-0805">Transcription regulation</keyword>
<dbReference type="GO" id="GO:0003700">
    <property type="term" value="F:DNA-binding transcription factor activity"/>
    <property type="evidence" value="ECO:0007669"/>
    <property type="project" value="InterPro"/>
</dbReference>
<dbReference type="PROSITE" id="PS01124">
    <property type="entry name" value="HTH_ARAC_FAMILY_2"/>
    <property type="match status" value="1"/>
</dbReference>
<dbReference type="Proteomes" id="UP000076927">
    <property type="component" value="Chromosome"/>
</dbReference>
<dbReference type="SMART" id="SM00342">
    <property type="entry name" value="HTH_ARAC"/>
    <property type="match status" value="1"/>
</dbReference>
<dbReference type="Pfam" id="PF12833">
    <property type="entry name" value="HTH_18"/>
    <property type="match status" value="1"/>
</dbReference>
<dbReference type="KEGG" id="pswu:SY83_09460"/>
<dbReference type="RefSeq" id="WP_068606017.1">
    <property type="nucleotide sequence ID" value="NZ_CP011388.1"/>
</dbReference>
<dbReference type="PANTHER" id="PTHR43280:SF2">
    <property type="entry name" value="HTH-TYPE TRANSCRIPTIONAL REGULATOR EXSA"/>
    <property type="match status" value="1"/>
</dbReference>
<evidence type="ECO:0000313" key="6">
    <source>
        <dbReference type="EMBL" id="ANE46464.1"/>
    </source>
</evidence>
<evidence type="ECO:0000256" key="2">
    <source>
        <dbReference type="ARBA" id="ARBA00023125"/>
    </source>
</evidence>
<evidence type="ECO:0000259" key="5">
    <source>
        <dbReference type="PROSITE" id="PS01124"/>
    </source>
</evidence>
<keyword evidence="4" id="KW-0472">Membrane</keyword>
<evidence type="ECO:0000256" key="1">
    <source>
        <dbReference type="ARBA" id="ARBA00023015"/>
    </source>
</evidence>
<evidence type="ECO:0000313" key="7">
    <source>
        <dbReference type="Proteomes" id="UP000076927"/>
    </source>
</evidence>
<dbReference type="InterPro" id="IPR018060">
    <property type="entry name" value="HTH_AraC"/>
</dbReference>
<dbReference type="AlphaFoldDB" id="A0A172THU9"/>
<feature type="transmembrane region" description="Helical" evidence="4">
    <location>
        <begin position="20"/>
        <end position="41"/>
    </location>
</feature>
<dbReference type="Gene3D" id="1.10.10.60">
    <property type="entry name" value="Homeodomain-like"/>
    <property type="match status" value="2"/>
</dbReference>
<feature type="transmembrane region" description="Helical" evidence="4">
    <location>
        <begin position="311"/>
        <end position="333"/>
    </location>
</feature>
<protein>
    <recommendedName>
        <fullName evidence="5">HTH araC/xylS-type domain-containing protein</fullName>
    </recommendedName>
</protein>
<evidence type="ECO:0000256" key="4">
    <source>
        <dbReference type="SAM" id="Phobius"/>
    </source>
</evidence>
<dbReference type="InterPro" id="IPR009057">
    <property type="entry name" value="Homeodomain-like_sf"/>
</dbReference>
<dbReference type="EMBL" id="CP011388">
    <property type="protein sequence ID" value="ANE46464.1"/>
    <property type="molecule type" value="Genomic_DNA"/>
</dbReference>
<keyword evidence="3" id="KW-0804">Transcription</keyword>
<feature type="domain" description="HTH araC/xylS-type" evidence="5">
    <location>
        <begin position="648"/>
        <end position="747"/>
    </location>
</feature>
<dbReference type="GO" id="GO:0043565">
    <property type="term" value="F:sequence-specific DNA binding"/>
    <property type="evidence" value="ECO:0007669"/>
    <property type="project" value="InterPro"/>
</dbReference>
<dbReference type="PANTHER" id="PTHR43280">
    <property type="entry name" value="ARAC-FAMILY TRANSCRIPTIONAL REGULATOR"/>
    <property type="match status" value="1"/>
</dbReference>
<evidence type="ECO:0000256" key="3">
    <source>
        <dbReference type="ARBA" id="ARBA00023163"/>
    </source>
</evidence>
<sequence length="756" mass="86104">MFSVLQRIQFKKRTLYYKILLYITLIVSVSILIVSALQYSYARDNSIKQINEYSTESLLQISYSAKLLTDTARNLLSQLFLDADVSTLINDTTPDEKEIVTGIHKLDTFKNSLDYIQSIYVFNNNNSTFYTSLSSQSLKPEKEFFDTELVSMLKEPDNIKKSIPISRKILLPNVPQDERNYIDTFTFIYVEKNSKGEVDSAIVINISERWLRDVIQVIHSKKLGEIVVVNHNGQVISSNLTYSQVKEVERSTGIQQIISSEEASGDLTAGIGGDKFLLNYVSLDNVQWKFIRITKYQEFTSQLHQQLVKTVIFSLLIMLSGVVLSLFLGRMVYRPVDSVLSQLEHQLFQSKSDRFELKHTLLRKLLLSEELDERKLESQLRKFNIPFSIETEVVLVLFKIDHFHEFCNKYNAGDRKLMKYALLNIASEIMGKLHHNEPVDLEQDQLALILEADHNTETLSTTAFQAAITNIQESVSSYLHITFTTVVSNSGSLFFEAGKLYQQAIERSYYKFDSGKTSIIFCNETELKSAQDYLFPQETSKIMVDNLKLGRYEDSLLMFKEIIESTRGYSLSTIQTVLSKLIIHISDAVEQINKNAGISLSVHLTTFITHVTSAETVADVYSEYELLLARIQTLSLDKKSGKHDELIATVNLFIQNSHEDVNLCLGSIAETLGMSSLYLGRIYKKHTSKSVSDAINEVRLMKAMDLLKETALPISKIVAASGFANDKYFFTIFKKWNGITPTEYRSSARKVPDHSL</sequence>
<gene>
    <name evidence="6" type="ORF">SY83_09460</name>
</gene>
<dbReference type="SUPFAM" id="SSF46689">
    <property type="entry name" value="Homeodomain-like"/>
    <property type="match status" value="1"/>
</dbReference>
<dbReference type="PATRIC" id="fig|1178515.4.peg.1890"/>
<organism evidence="6 7">
    <name type="scientific">Paenibacillus swuensis</name>
    <dbReference type="NCBI Taxonomy" id="1178515"/>
    <lineage>
        <taxon>Bacteria</taxon>
        <taxon>Bacillati</taxon>
        <taxon>Bacillota</taxon>
        <taxon>Bacilli</taxon>
        <taxon>Bacillales</taxon>
        <taxon>Paenibacillaceae</taxon>
        <taxon>Paenibacillus</taxon>
    </lineage>
</organism>
<dbReference type="OrthoDB" id="2503690at2"/>
<keyword evidence="2" id="KW-0238">DNA-binding</keyword>
<accession>A0A172THU9</accession>